<comment type="function">
    <text evidence="1 9">Produces ATP from ADP in the presence of a proton gradient across the membrane.</text>
</comment>
<dbReference type="CDD" id="cd12152">
    <property type="entry name" value="F1-ATPase_delta"/>
    <property type="match status" value="1"/>
</dbReference>
<comment type="caution">
    <text evidence="12">The sequence shown here is derived from an EMBL/GenBank/DDBJ whole genome shotgun (WGS) entry which is preliminary data.</text>
</comment>
<evidence type="ECO:0000256" key="5">
    <source>
        <dbReference type="ARBA" id="ARBA00022781"/>
    </source>
</evidence>
<evidence type="ECO:0000313" key="13">
    <source>
        <dbReference type="Proteomes" id="UP001196565"/>
    </source>
</evidence>
<dbReference type="NCBIfam" id="TIGR03166">
    <property type="entry name" value="alt_F1F0_F1_eps"/>
    <property type="match status" value="1"/>
</dbReference>
<evidence type="ECO:0000313" key="12">
    <source>
        <dbReference type="EMBL" id="MBW6400680.1"/>
    </source>
</evidence>
<evidence type="ECO:0000256" key="4">
    <source>
        <dbReference type="ARBA" id="ARBA00022448"/>
    </source>
</evidence>
<comment type="similarity">
    <text evidence="3 9">Belongs to the ATPase epsilon chain family.</text>
</comment>
<reference evidence="12 13" key="1">
    <citation type="submission" date="2021-07" db="EMBL/GenBank/DDBJ databases">
        <authorList>
            <person name="So Y."/>
        </authorList>
    </citation>
    <scope>NUCLEOTIDE SEQUENCE [LARGE SCALE GENOMIC DNA]</scope>
    <source>
        <strain evidence="12 13">HJA6</strain>
    </source>
</reference>
<dbReference type="InterPro" id="IPR001469">
    <property type="entry name" value="ATP_synth_F1_dsu/esu"/>
</dbReference>
<organism evidence="12 13">
    <name type="scientific">Roseomonas alba</name>
    <dbReference type="NCBI Taxonomy" id="2846776"/>
    <lineage>
        <taxon>Bacteria</taxon>
        <taxon>Pseudomonadati</taxon>
        <taxon>Pseudomonadota</taxon>
        <taxon>Alphaproteobacteria</taxon>
        <taxon>Acetobacterales</taxon>
        <taxon>Roseomonadaceae</taxon>
        <taxon>Roseomonas</taxon>
    </lineage>
</organism>
<evidence type="ECO:0000256" key="8">
    <source>
        <dbReference type="ARBA" id="ARBA00023196"/>
    </source>
</evidence>
<evidence type="ECO:0000256" key="2">
    <source>
        <dbReference type="ARBA" id="ARBA00004184"/>
    </source>
</evidence>
<proteinExistence type="inferred from homology"/>
<feature type="region of interest" description="Disordered" evidence="10">
    <location>
        <begin position="168"/>
        <end position="194"/>
    </location>
</feature>
<evidence type="ECO:0000256" key="10">
    <source>
        <dbReference type="SAM" id="MobiDB-lite"/>
    </source>
</evidence>
<dbReference type="NCBIfam" id="NF009981">
    <property type="entry name" value="PRK13447.1"/>
    <property type="match status" value="1"/>
</dbReference>
<keyword evidence="13" id="KW-1185">Reference proteome</keyword>
<gene>
    <name evidence="9" type="primary">atpC</name>
    <name evidence="12" type="ORF">KPL78_22665</name>
</gene>
<evidence type="ECO:0000256" key="3">
    <source>
        <dbReference type="ARBA" id="ARBA00005712"/>
    </source>
</evidence>
<dbReference type="Gene3D" id="2.60.15.10">
    <property type="entry name" value="F0F1 ATP synthase delta/epsilon subunit, N-terminal"/>
    <property type="match status" value="1"/>
</dbReference>
<evidence type="ECO:0000256" key="1">
    <source>
        <dbReference type="ARBA" id="ARBA00003543"/>
    </source>
</evidence>
<dbReference type="InterPro" id="IPR036771">
    <property type="entry name" value="ATPsynth_dsu/esu_N"/>
</dbReference>
<keyword evidence="8 9" id="KW-0139">CF(1)</keyword>
<keyword evidence="9" id="KW-1003">Cell membrane</keyword>
<dbReference type="InterPro" id="IPR024037">
    <property type="entry name" value="Alt_ATP_synth_F1_esu"/>
</dbReference>
<evidence type="ECO:0000256" key="6">
    <source>
        <dbReference type="ARBA" id="ARBA00023065"/>
    </source>
</evidence>
<sequence>MRCLAGKLALHDRHAGGRTAKGSRAARHPAGADGVNTALHLTITTPSSVLIDRDDVVSVRTEDESGGFGILPDHADLLTVLPASVVRWRGSDHTEHYCVVDGGVFSVTDGRHVALACRQGTVGDDLVQLETEVAAMHAAETDLARRARTEQTRLHARAVRQLMRYLRPGHTAGMPPGGLRNGDAAPSTDDGSAA</sequence>
<dbReference type="Pfam" id="PF02823">
    <property type="entry name" value="ATP-synt_DE_N"/>
    <property type="match status" value="1"/>
</dbReference>
<evidence type="ECO:0000256" key="9">
    <source>
        <dbReference type="HAMAP-Rule" id="MF_00530"/>
    </source>
</evidence>
<dbReference type="Proteomes" id="UP001196565">
    <property type="component" value="Unassembled WGS sequence"/>
</dbReference>
<comment type="subcellular location">
    <subcellularLocation>
        <location evidence="9">Cell membrane</location>
        <topology evidence="9">Peripheral membrane protein</topology>
    </subcellularLocation>
    <subcellularLocation>
        <location evidence="2">Endomembrane system</location>
        <topology evidence="2">Peripheral membrane protein</topology>
    </subcellularLocation>
</comment>
<keyword evidence="9" id="KW-0066">ATP synthesis</keyword>
<dbReference type="SUPFAM" id="SSF51344">
    <property type="entry name" value="Epsilon subunit of F1F0-ATP synthase N-terminal domain"/>
    <property type="match status" value="1"/>
</dbReference>
<dbReference type="EMBL" id="JAHYBZ010000008">
    <property type="protein sequence ID" value="MBW6400680.1"/>
    <property type="molecule type" value="Genomic_DNA"/>
</dbReference>
<evidence type="ECO:0000259" key="11">
    <source>
        <dbReference type="Pfam" id="PF02823"/>
    </source>
</evidence>
<keyword evidence="7 9" id="KW-0472">Membrane</keyword>
<keyword evidence="5 9" id="KW-0375">Hydrogen ion transport</keyword>
<evidence type="ECO:0000256" key="7">
    <source>
        <dbReference type="ARBA" id="ARBA00023136"/>
    </source>
</evidence>
<name>A0ABS7AF44_9PROT</name>
<keyword evidence="6 9" id="KW-0406">Ion transport</keyword>
<comment type="subunit">
    <text evidence="9">F-type ATPases have 2 components, CF(1) - the catalytic core - and CF(0) - the membrane proton channel. CF(1) has five subunits: alpha(3), beta(3), gamma(1), delta(1), epsilon(1). CF(0) has three main subunits: a, b and c.</text>
</comment>
<keyword evidence="4 9" id="KW-0813">Transport</keyword>
<dbReference type="InterPro" id="IPR020546">
    <property type="entry name" value="ATP_synth_F1_dsu/esu_N"/>
</dbReference>
<feature type="domain" description="ATP synthase F1 complex delta/epsilon subunit N-terminal" evidence="11">
    <location>
        <begin position="39"/>
        <end position="110"/>
    </location>
</feature>
<accession>A0ABS7AF44</accession>
<protein>
    <recommendedName>
        <fullName evidence="9">ATP synthase epsilon chain</fullName>
    </recommendedName>
    <alternativeName>
        <fullName evidence="9">ATP synthase F1 sector epsilon subunit</fullName>
    </alternativeName>
    <alternativeName>
        <fullName evidence="9">F-ATPase epsilon subunit</fullName>
    </alternativeName>
</protein>
<dbReference type="HAMAP" id="MF_00530">
    <property type="entry name" value="ATP_synth_epsil_bac"/>
    <property type="match status" value="1"/>
</dbReference>